<protein>
    <recommendedName>
        <fullName evidence="18">D-alanine--D-alanine ligase</fullName>
        <ecNumber evidence="18">6.3.2.4</ecNumber>
    </recommendedName>
    <alternativeName>
        <fullName evidence="18">D-Ala-D-Ala ligase</fullName>
    </alternativeName>
    <alternativeName>
        <fullName evidence="18">D-alanylalanine synthetase</fullName>
    </alternativeName>
</protein>
<dbReference type="PANTHER" id="PTHR23132">
    <property type="entry name" value="D-ALANINE--D-ALANINE LIGASE"/>
    <property type="match status" value="1"/>
</dbReference>
<dbReference type="SUPFAM" id="SSF56059">
    <property type="entry name" value="Glutathione synthetase ATP-binding domain-like"/>
    <property type="match status" value="1"/>
</dbReference>
<evidence type="ECO:0000256" key="12">
    <source>
        <dbReference type="ARBA" id="ARBA00022960"/>
    </source>
</evidence>
<evidence type="ECO:0000256" key="16">
    <source>
        <dbReference type="ARBA" id="ARBA00047614"/>
    </source>
</evidence>
<keyword evidence="6 18" id="KW-0963">Cytoplasm</keyword>
<dbReference type="FunFam" id="3.30.470.20:FF:000008">
    <property type="entry name" value="D-alanine--D-alanine ligase"/>
    <property type="match status" value="1"/>
</dbReference>
<evidence type="ECO:0000256" key="14">
    <source>
        <dbReference type="ARBA" id="ARBA00023211"/>
    </source>
</evidence>
<comment type="cofactor">
    <cofactor evidence="20">
        <name>Mg(2+)</name>
        <dbReference type="ChEBI" id="CHEBI:18420"/>
    </cofactor>
    <cofactor evidence="20">
        <name>Mn(2+)</name>
        <dbReference type="ChEBI" id="CHEBI:29035"/>
    </cofactor>
    <text evidence="20">Binds 2 magnesium or manganese ions per subunit.</text>
</comment>
<dbReference type="InterPro" id="IPR011127">
    <property type="entry name" value="Dala_Dala_lig_N"/>
</dbReference>
<dbReference type="Pfam" id="PF01820">
    <property type="entry name" value="Dala_Dala_lig_N"/>
    <property type="match status" value="1"/>
</dbReference>
<evidence type="ECO:0000256" key="1">
    <source>
        <dbReference type="ARBA" id="ARBA00001936"/>
    </source>
</evidence>
<keyword evidence="14 20" id="KW-0464">Manganese</keyword>
<dbReference type="Gene3D" id="3.30.1490.20">
    <property type="entry name" value="ATP-grasp fold, A domain"/>
    <property type="match status" value="1"/>
</dbReference>
<dbReference type="GO" id="GO:0005829">
    <property type="term" value="C:cytosol"/>
    <property type="evidence" value="ECO:0007669"/>
    <property type="project" value="UniProtKB-ARBA"/>
</dbReference>
<evidence type="ECO:0000313" key="24">
    <source>
        <dbReference type="Proteomes" id="UP000000653"/>
    </source>
</evidence>
<evidence type="ECO:0000256" key="8">
    <source>
        <dbReference type="ARBA" id="ARBA00022723"/>
    </source>
</evidence>
<dbReference type="PROSITE" id="PS50975">
    <property type="entry name" value="ATP_GRASP"/>
    <property type="match status" value="1"/>
</dbReference>
<dbReference type="Gene3D" id="3.30.470.20">
    <property type="entry name" value="ATP-grasp fold, B domain"/>
    <property type="match status" value="1"/>
</dbReference>
<feature type="binding site" evidence="20">
    <location>
        <position position="266"/>
    </location>
    <ligand>
        <name>Mg(2+)</name>
        <dbReference type="ChEBI" id="CHEBI:18420"/>
        <label>1</label>
    </ligand>
</feature>
<dbReference type="Proteomes" id="UP000000653">
    <property type="component" value="Chromosome"/>
</dbReference>
<proteinExistence type="inferred from homology"/>
<dbReference type="FunFam" id="3.30.1490.20:FF:000007">
    <property type="entry name" value="D-alanine--D-alanine ligase"/>
    <property type="match status" value="1"/>
</dbReference>
<sequence length="319" mass="34377">MNLCLDSLLNGTQDPKAFGRVAVLFGGKSAEREVSLKSGAMVLQSLLAAGVDAFGIDVGEDLLQRLVEEKIDRAFIILHGRGGEDGSMQGLLECAGIPYTGSGVLASALAMDKLRTKRVWLSLGLPTPDYAVLASEDDCRDAAQRLGFPLIVKPAHEGSSIGMAKVGGLDELIAAWREAARYDSQVLVEQWISGPEFTVATLRGQVLPAIRLGTPHTFYDYDAKYLASDTRYQVPCGLDEAKERELKELTARACDALGIQGWGRADVMQDAEGRFWLLEVNTAPGMTDHSLVPMAVRAAGLDFQQLVLAILADSREARG</sequence>
<evidence type="ECO:0000256" key="18">
    <source>
        <dbReference type="HAMAP-Rule" id="MF_00047"/>
    </source>
</evidence>
<dbReference type="InterPro" id="IPR005905">
    <property type="entry name" value="D_ala_D_ala"/>
</dbReference>
<dbReference type="KEGG" id="pau:PA14_57320"/>
<feature type="binding site" evidence="20">
    <location>
        <position position="279"/>
    </location>
    <ligand>
        <name>Mg(2+)</name>
        <dbReference type="ChEBI" id="CHEBI:18420"/>
        <label>2</label>
    </ligand>
</feature>
<evidence type="ECO:0000256" key="21">
    <source>
        <dbReference type="PROSITE-ProRule" id="PRU00409"/>
    </source>
</evidence>
<dbReference type="GO" id="GO:0046872">
    <property type="term" value="F:metal ion binding"/>
    <property type="evidence" value="ECO:0007669"/>
    <property type="project" value="UniProtKB-KW"/>
</dbReference>
<evidence type="ECO:0000256" key="6">
    <source>
        <dbReference type="ARBA" id="ARBA00022490"/>
    </source>
</evidence>
<accession>A0A0H2ZFL3</accession>
<dbReference type="Pfam" id="PF07478">
    <property type="entry name" value="Dala_Dala_lig_C"/>
    <property type="match status" value="1"/>
</dbReference>
<dbReference type="UniPathway" id="UPA00219"/>
<keyword evidence="15 18" id="KW-0961">Cell wall biogenesis/degradation</keyword>
<dbReference type="GO" id="GO:0009252">
    <property type="term" value="P:peptidoglycan biosynthetic process"/>
    <property type="evidence" value="ECO:0007669"/>
    <property type="project" value="UniProtKB-UniRule"/>
</dbReference>
<dbReference type="GO" id="GO:0008716">
    <property type="term" value="F:D-alanine-D-alanine ligase activity"/>
    <property type="evidence" value="ECO:0007669"/>
    <property type="project" value="UniProtKB-UniRule"/>
</dbReference>
<dbReference type="NCBIfam" id="NF002378">
    <property type="entry name" value="PRK01372.1"/>
    <property type="match status" value="1"/>
</dbReference>
<feature type="active site" evidence="19">
    <location>
        <position position="159"/>
    </location>
</feature>
<organism evidence="23 24">
    <name type="scientific">Pseudomonas aeruginosa (strain UCBPP-PA14)</name>
    <dbReference type="NCBI Taxonomy" id="208963"/>
    <lineage>
        <taxon>Bacteria</taxon>
        <taxon>Pseudomonadati</taxon>
        <taxon>Pseudomonadota</taxon>
        <taxon>Gammaproteobacteria</taxon>
        <taxon>Pseudomonadales</taxon>
        <taxon>Pseudomonadaceae</taxon>
        <taxon>Pseudomonas</taxon>
    </lineage>
</organism>
<dbReference type="RefSeq" id="WP_003141273.1">
    <property type="nucleotide sequence ID" value="NC_008463.1"/>
</dbReference>
<evidence type="ECO:0000256" key="7">
    <source>
        <dbReference type="ARBA" id="ARBA00022598"/>
    </source>
</evidence>
<evidence type="ECO:0000256" key="10">
    <source>
        <dbReference type="ARBA" id="ARBA00022840"/>
    </source>
</evidence>
<dbReference type="BioCyc" id="PAER208963:G1G74-4827-MONOMER"/>
<evidence type="ECO:0000256" key="13">
    <source>
        <dbReference type="ARBA" id="ARBA00022984"/>
    </source>
</evidence>
<dbReference type="PIRSF" id="PIRSF039102">
    <property type="entry name" value="Ddl/VanB"/>
    <property type="match status" value="1"/>
</dbReference>
<dbReference type="InterPro" id="IPR011095">
    <property type="entry name" value="Dala_Dala_lig_C"/>
</dbReference>
<feature type="active site" evidence="19">
    <location>
        <position position="290"/>
    </location>
</feature>
<evidence type="ECO:0000256" key="17">
    <source>
        <dbReference type="ARBA" id="ARBA00060592"/>
    </source>
</evidence>
<evidence type="ECO:0000256" key="9">
    <source>
        <dbReference type="ARBA" id="ARBA00022741"/>
    </source>
</evidence>
<dbReference type="GO" id="GO:0005524">
    <property type="term" value="F:ATP binding"/>
    <property type="evidence" value="ECO:0007669"/>
    <property type="project" value="UniProtKB-UniRule"/>
</dbReference>
<dbReference type="PROSITE" id="PS00844">
    <property type="entry name" value="DALA_DALA_LIGASE_2"/>
    <property type="match status" value="1"/>
</dbReference>
<dbReference type="EC" id="6.3.2.4" evidence="18"/>
<feature type="binding site" evidence="20">
    <location>
        <position position="281"/>
    </location>
    <ligand>
        <name>Mg(2+)</name>
        <dbReference type="ChEBI" id="CHEBI:18420"/>
        <label>2</label>
    </ligand>
</feature>
<keyword evidence="8 20" id="KW-0479">Metal-binding</keyword>
<name>A0A0H2ZFL3_PSEAB</name>
<feature type="binding site" evidence="20">
    <location>
        <position position="279"/>
    </location>
    <ligand>
        <name>Mg(2+)</name>
        <dbReference type="ChEBI" id="CHEBI:18420"/>
        <label>1</label>
    </ligand>
</feature>
<dbReference type="InterPro" id="IPR016185">
    <property type="entry name" value="PreATP-grasp_dom_sf"/>
</dbReference>
<dbReference type="InterPro" id="IPR013815">
    <property type="entry name" value="ATP_grasp_subdomain_1"/>
</dbReference>
<keyword evidence="10 21" id="KW-0067">ATP-binding</keyword>
<feature type="active site" evidence="19">
    <location>
        <position position="31"/>
    </location>
</feature>
<comment type="pathway">
    <text evidence="4 18">Cell wall biogenesis; peptidoglycan biosynthesis.</text>
</comment>
<comment type="pathway">
    <text evidence="17">Glycan biosynthesis.</text>
</comment>
<evidence type="ECO:0000256" key="4">
    <source>
        <dbReference type="ARBA" id="ARBA00004752"/>
    </source>
</evidence>
<comment type="catalytic activity">
    <reaction evidence="16 18">
        <text>2 D-alanine + ATP = D-alanyl-D-alanine + ADP + phosphate + H(+)</text>
        <dbReference type="Rhea" id="RHEA:11224"/>
        <dbReference type="ChEBI" id="CHEBI:15378"/>
        <dbReference type="ChEBI" id="CHEBI:30616"/>
        <dbReference type="ChEBI" id="CHEBI:43474"/>
        <dbReference type="ChEBI" id="CHEBI:57416"/>
        <dbReference type="ChEBI" id="CHEBI:57822"/>
        <dbReference type="ChEBI" id="CHEBI:456216"/>
        <dbReference type="EC" id="6.3.2.4"/>
    </reaction>
</comment>
<keyword evidence="7 18" id="KW-0436">Ligase</keyword>
<keyword evidence="12 18" id="KW-0133">Cell shape</keyword>
<evidence type="ECO:0000313" key="23">
    <source>
        <dbReference type="EMBL" id="ABJ13680.1"/>
    </source>
</evidence>
<dbReference type="GO" id="GO:0008360">
    <property type="term" value="P:regulation of cell shape"/>
    <property type="evidence" value="ECO:0007669"/>
    <property type="project" value="UniProtKB-KW"/>
</dbReference>
<keyword evidence="9 21" id="KW-0547">Nucleotide-binding</keyword>
<gene>
    <name evidence="23" type="primary">ddlB</name>
    <name evidence="18" type="synonym">ddl</name>
    <name evidence="23" type="ordered locus">PA14_57320</name>
</gene>
<dbReference type="HOGENOM" id="CLU_039268_1_2_6"/>
<dbReference type="PANTHER" id="PTHR23132:SF23">
    <property type="entry name" value="D-ALANINE--D-ALANINE LIGASE B"/>
    <property type="match status" value="1"/>
</dbReference>
<keyword evidence="13 18" id="KW-0573">Peptidoglycan synthesis</keyword>
<comment type="subcellular location">
    <subcellularLocation>
        <location evidence="3 18">Cytoplasm</location>
    </subcellularLocation>
</comment>
<dbReference type="HAMAP" id="MF_00047">
    <property type="entry name" value="Dala_Dala_lig"/>
    <property type="match status" value="1"/>
</dbReference>
<evidence type="ECO:0000256" key="3">
    <source>
        <dbReference type="ARBA" id="ARBA00004496"/>
    </source>
</evidence>
<dbReference type="InterPro" id="IPR011761">
    <property type="entry name" value="ATP-grasp"/>
</dbReference>
<comment type="cofactor">
    <cofactor evidence="1">
        <name>Mn(2+)</name>
        <dbReference type="ChEBI" id="CHEBI:29035"/>
    </cofactor>
</comment>
<evidence type="ECO:0000256" key="11">
    <source>
        <dbReference type="ARBA" id="ARBA00022842"/>
    </source>
</evidence>
<dbReference type="PROSITE" id="PS00843">
    <property type="entry name" value="DALA_DALA_LIGASE_1"/>
    <property type="match status" value="1"/>
</dbReference>
<evidence type="ECO:0000256" key="5">
    <source>
        <dbReference type="ARBA" id="ARBA00010871"/>
    </source>
</evidence>
<dbReference type="GO" id="GO:0071555">
    <property type="term" value="P:cell wall organization"/>
    <property type="evidence" value="ECO:0007669"/>
    <property type="project" value="UniProtKB-KW"/>
</dbReference>
<evidence type="ECO:0000256" key="15">
    <source>
        <dbReference type="ARBA" id="ARBA00023316"/>
    </source>
</evidence>
<feature type="domain" description="ATP-grasp" evidence="22">
    <location>
        <begin position="117"/>
        <end position="312"/>
    </location>
</feature>
<dbReference type="SUPFAM" id="SSF52440">
    <property type="entry name" value="PreATP-grasp domain"/>
    <property type="match status" value="1"/>
</dbReference>
<evidence type="ECO:0000256" key="19">
    <source>
        <dbReference type="PIRSR" id="PIRSR039102-1"/>
    </source>
</evidence>
<dbReference type="NCBIfam" id="TIGR01205">
    <property type="entry name" value="D_ala_D_alaTIGR"/>
    <property type="match status" value="1"/>
</dbReference>
<dbReference type="AlphaFoldDB" id="A0A0H2ZFL3"/>
<keyword evidence="11 20" id="KW-0460">Magnesium</keyword>
<dbReference type="FunFam" id="3.40.50.20:FF:000013">
    <property type="entry name" value="D-alanine--D-alanine ligase"/>
    <property type="match status" value="1"/>
</dbReference>
<comment type="function">
    <text evidence="2 18">Cell wall formation.</text>
</comment>
<reference evidence="23 24" key="1">
    <citation type="journal article" date="2006" name="Genome Biol.">
        <title>Genomic analysis reveals that Pseudomonas aeruginosa virulence is combinatorial.</title>
        <authorList>
            <person name="Lee D.G."/>
            <person name="Urbach J.M."/>
            <person name="Wu G."/>
            <person name="Liberati N.T."/>
            <person name="Feinbaum R.L."/>
            <person name="Miyata S."/>
            <person name="Diggins L.T."/>
            <person name="He J."/>
            <person name="Saucier M."/>
            <person name="Deziel E."/>
            <person name="Friedman L."/>
            <person name="Li L."/>
            <person name="Grills G."/>
            <person name="Montgomery K."/>
            <person name="Kucherlapati R."/>
            <person name="Rahme L.G."/>
            <person name="Ausubel F.M."/>
        </authorList>
    </citation>
    <scope>NUCLEOTIDE SEQUENCE [LARGE SCALE GENOMIC DNA]</scope>
    <source>
        <strain evidence="23 24">UCBPP-PA14</strain>
    </source>
</reference>
<evidence type="ECO:0000256" key="2">
    <source>
        <dbReference type="ARBA" id="ARBA00003921"/>
    </source>
</evidence>
<comment type="similarity">
    <text evidence="5 18">Belongs to the D-alanine--D-alanine ligase family.</text>
</comment>
<evidence type="ECO:0000256" key="20">
    <source>
        <dbReference type="PIRSR" id="PIRSR039102-3"/>
    </source>
</evidence>
<dbReference type="InterPro" id="IPR000291">
    <property type="entry name" value="D-Ala_lig_Van_CS"/>
</dbReference>
<dbReference type="Gene3D" id="3.40.50.20">
    <property type="match status" value="1"/>
</dbReference>
<dbReference type="EMBL" id="CP000438">
    <property type="protein sequence ID" value="ABJ13680.1"/>
    <property type="molecule type" value="Genomic_DNA"/>
</dbReference>
<evidence type="ECO:0000259" key="22">
    <source>
        <dbReference type="PROSITE" id="PS50975"/>
    </source>
</evidence>